<gene>
    <name evidence="7" type="primary">rpsR</name>
    <name evidence="10" type="ordered locus">Trad_0006</name>
</gene>
<keyword evidence="11" id="KW-1185">Reference proteome</keyword>
<dbReference type="SUPFAM" id="SSF46911">
    <property type="entry name" value="Ribosomal protein S18"/>
    <property type="match status" value="1"/>
</dbReference>
<dbReference type="PANTHER" id="PTHR13479:SF40">
    <property type="entry name" value="SMALL RIBOSOMAL SUBUNIT PROTEIN BS18M"/>
    <property type="match status" value="1"/>
</dbReference>
<evidence type="ECO:0000256" key="3">
    <source>
        <dbReference type="ARBA" id="ARBA00022884"/>
    </source>
</evidence>
<dbReference type="InterPro" id="IPR001648">
    <property type="entry name" value="Ribosomal_bS18"/>
</dbReference>
<dbReference type="HAMAP" id="MF_00270">
    <property type="entry name" value="Ribosomal_bS18"/>
    <property type="match status" value="1"/>
</dbReference>
<dbReference type="eggNOG" id="COG0238">
    <property type="taxonomic scope" value="Bacteria"/>
</dbReference>
<reference evidence="10 11" key="2">
    <citation type="journal article" date="2011" name="Stand. Genomic Sci.">
        <title>Complete genome sequence of Truepera radiovictrix type strain (RQ-24).</title>
        <authorList>
            <person name="Ivanova N."/>
            <person name="Rohde C."/>
            <person name="Munk C."/>
            <person name="Nolan M."/>
            <person name="Lucas S."/>
            <person name="Del Rio T.G."/>
            <person name="Tice H."/>
            <person name="Deshpande S."/>
            <person name="Cheng J.F."/>
            <person name="Tapia R."/>
            <person name="Han C."/>
            <person name="Goodwin L."/>
            <person name="Pitluck S."/>
            <person name="Liolios K."/>
            <person name="Mavromatis K."/>
            <person name="Mikhailova N."/>
            <person name="Pati A."/>
            <person name="Chen A."/>
            <person name="Palaniappan K."/>
            <person name="Land M."/>
            <person name="Hauser L."/>
            <person name="Chang Y.J."/>
            <person name="Jeffries C.D."/>
            <person name="Brambilla E."/>
            <person name="Rohde M."/>
            <person name="Goker M."/>
            <person name="Tindall B.J."/>
            <person name="Woyke T."/>
            <person name="Bristow J."/>
            <person name="Eisen J.A."/>
            <person name="Markowitz V."/>
            <person name="Hugenholtz P."/>
            <person name="Kyrpides N.C."/>
            <person name="Klenk H.P."/>
            <person name="Lapidus A."/>
        </authorList>
    </citation>
    <scope>NUCLEOTIDE SEQUENCE [LARGE SCALE GENOMIC DNA]</scope>
    <source>
        <strain evidence="11">DSM 17093 / CIP 108686 / LMG 22925 / RQ-24</strain>
    </source>
</reference>
<evidence type="ECO:0000313" key="10">
    <source>
        <dbReference type="EMBL" id="ADI13149.1"/>
    </source>
</evidence>
<comment type="function">
    <text evidence="7">Binds as a heterodimer with protein bS6 to the central domain of the 16S rRNA, where it helps stabilize the platform of the 30S subunit.</text>
</comment>
<evidence type="ECO:0000256" key="8">
    <source>
        <dbReference type="RuleBase" id="RU003910"/>
    </source>
</evidence>
<evidence type="ECO:0000256" key="4">
    <source>
        <dbReference type="ARBA" id="ARBA00022980"/>
    </source>
</evidence>
<evidence type="ECO:0000256" key="1">
    <source>
        <dbReference type="ARBA" id="ARBA00005589"/>
    </source>
</evidence>
<accession>D7CWQ8</accession>
<feature type="region of interest" description="Disordered" evidence="9">
    <location>
        <begin position="1"/>
        <end position="28"/>
    </location>
</feature>
<keyword evidence="4 7" id="KW-0689">Ribosomal protein</keyword>
<evidence type="ECO:0000256" key="7">
    <source>
        <dbReference type="HAMAP-Rule" id="MF_00270"/>
    </source>
</evidence>
<dbReference type="PRINTS" id="PR00974">
    <property type="entry name" value="RIBOSOMALS18"/>
</dbReference>
<protein>
    <recommendedName>
        <fullName evidence="6 7">Small ribosomal subunit protein bS18</fullName>
    </recommendedName>
</protein>
<dbReference type="NCBIfam" id="TIGR00165">
    <property type="entry name" value="S18"/>
    <property type="match status" value="1"/>
</dbReference>
<comment type="subunit">
    <text evidence="7">Part of the 30S ribosomal subunit. Forms a tight heterodimer with protein bS6.</text>
</comment>
<dbReference type="EMBL" id="CP002049">
    <property type="protein sequence ID" value="ADI13149.1"/>
    <property type="molecule type" value="Genomic_DNA"/>
</dbReference>
<dbReference type="GO" id="GO:0070181">
    <property type="term" value="F:small ribosomal subunit rRNA binding"/>
    <property type="evidence" value="ECO:0007669"/>
    <property type="project" value="TreeGrafter"/>
</dbReference>
<evidence type="ECO:0000313" key="11">
    <source>
        <dbReference type="Proteomes" id="UP000000379"/>
    </source>
</evidence>
<comment type="similarity">
    <text evidence="1 7 8">Belongs to the bacterial ribosomal protein bS18 family.</text>
</comment>
<evidence type="ECO:0000256" key="9">
    <source>
        <dbReference type="SAM" id="MobiDB-lite"/>
    </source>
</evidence>
<dbReference type="KEGG" id="tra:Trad_0006"/>
<dbReference type="GO" id="GO:0006412">
    <property type="term" value="P:translation"/>
    <property type="evidence" value="ECO:0007669"/>
    <property type="project" value="UniProtKB-UniRule"/>
</dbReference>
<dbReference type="Proteomes" id="UP000000379">
    <property type="component" value="Chromosome"/>
</dbReference>
<dbReference type="FunFam" id="4.10.640.10:FF:000015">
    <property type="entry name" value="30S ribosomal protein S18"/>
    <property type="match status" value="1"/>
</dbReference>
<dbReference type="Gene3D" id="4.10.640.10">
    <property type="entry name" value="Ribosomal protein S18"/>
    <property type="match status" value="1"/>
</dbReference>
<dbReference type="GO" id="GO:0022627">
    <property type="term" value="C:cytosolic small ribosomal subunit"/>
    <property type="evidence" value="ECO:0007669"/>
    <property type="project" value="TreeGrafter"/>
</dbReference>
<dbReference type="RefSeq" id="WP_013176529.1">
    <property type="nucleotide sequence ID" value="NC_014221.1"/>
</dbReference>
<dbReference type="HOGENOM" id="CLU_148710_0_3_0"/>
<organism evidence="10 11">
    <name type="scientific">Truepera radiovictrix (strain DSM 17093 / CIP 108686 / LMG 22925 / RQ-24)</name>
    <dbReference type="NCBI Taxonomy" id="649638"/>
    <lineage>
        <taxon>Bacteria</taxon>
        <taxon>Thermotogati</taxon>
        <taxon>Deinococcota</taxon>
        <taxon>Deinococci</taxon>
        <taxon>Trueperales</taxon>
        <taxon>Trueperaceae</taxon>
        <taxon>Truepera</taxon>
    </lineage>
</organism>
<keyword evidence="3 7" id="KW-0694">RNA-binding</keyword>
<dbReference type="STRING" id="649638.Trad_0006"/>
<keyword evidence="2 7" id="KW-0699">rRNA-binding</keyword>
<dbReference type="GO" id="GO:0003735">
    <property type="term" value="F:structural constituent of ribosome"/>
    <property type="evidence" value="ECO:0007669"/>
    <property type="project" value="InterPro"/>
</dbReference>
<reference evidence="11" key="1">
    <citation type="submission" date="2010-05" db="EMBL/GenBank/DDBJ databases">
        <title>The complete genome of Truepera radiovictris DSM 17093.</title>
        <authorList>
            <consortium name="US DOE Joint Genome Institute (JGI-PGF)"/>
            <person name="Lucas S."/>
            <person name="Copeland A."/>
            <person name="Lapidus A."/>
            <person name="Glavina del Rio T."/>
            <person name="Dalin E."/>
            <person name="Tice H."/>
            <person name="Bruce D."/>
            <person name="Goodwin L."/>
            <person name="Pitluck S."/>
            <person name="Kyrpides N."/>
            <person name="Mavromatis K."/>
            <person name="Ovchinnikova G."/>
            <person name="Munk A.C."/>
            <person name="Detter J.C."/>
            <person name="Han C."/>
            <person name="Tapia R."/>
            <person name="Land M."/>
            <person name="Hauser L."/>
            <person name="Markowitz V."/>
            <person name="Cheng J.-F."/>
            <person name="Hugenholtz P."/>
            <person name="Woyke T."/>
            <person name="Wu D."/>
            <person name="Tindall B."/>
            <person name="Pomrenke H.G."/>
            <person name="Brambilla E."/>
            <person name="Klenk H.-P."/>
            <person name="Eisen J.A."/>
        </authorList>
    </citation>
    <scope>NUCLEOTIDE SEQUENCE [LARGE SCALE GENOMIC DNA]</scope>
    <source>
        <strain evidence="11">DSM 17093 / CIP 108686 / LMG 22925 / RQ-24</strain>
    </source>
</reference>
<sequence>MAQARNTKSRRDRDDRRGGRRGRRPKVCPFCTGEQEVTDYRDGRMLRRFISDTAKILPRRRTGVCAKHQRRLATTIKQARVLAIVPITEKLVRK</sequence>
<evidence type="ECO:0000256" key="6">
    <source>
        <dbReference type="ARBA" id="ARBA00035141"/>
    </source>
</evidence>
<keyword evidence="5 7" id="KW-0687">Ribonucleoprotein</keyword>
<dbReference type="PANTHER" id="PTHR13479">
    <property type="entry name" value="30S RIBOSOMAL PROTEIN S18"/>
    <property type="match status" value="1"/>
</dbReference>
<dbReference type="Pfam" id="PF01084">
    <property type="entry name" value="Ribosomal_S18"/>
    <property type="match status" value="1"/>
</dbReference>
<evidence type="ECO:0000256" key="5">
    <source>
        <dbReference type="ARBA" id="ARBA00023274"/>
    </source>
</evidence>
<dbReference type="AlphaFoldDB" id="D7CWQ8"/>
<dbReference type="OrthoDB" id="9812008at2"/>
<dbReference type="InterPro" id="IPR036870">
    <property type="entry name" value="Ribosomal_bS18_sf"/>
</dbReference>
<name>D7CWQ8_TRURR</name>
<evidence type="ECO:0000256" key="2">
    <source>
        <dbReference type="ARBA" id="ARBA00022730"/>
    </source>
</evidence>
<proteinExistence type="inferred from homology"/>